<protein>
    <submittedName>
        <fullName evidence="12">Putative ABC transporter ATP-binding/permease protein</fullName>
    </submittedName>
</protein>
<dbReference type="FunFam" id="3.40.50.300:FF:000299">
    <property type="entry name" value="ABC transporter ATP-binding protein/permease"/>
    <property type="match status" value="1"/>
</dbReference>
<evidence type="ECO:0000256" key="8">
    <source>
        <dbReference type="ARBA" id="ARBA00023136"/>
    </source>
</evidence>
<dbReference type="Gene3D" id="3.40.50.300">
    <property type="entry name" value="P-loop containing nucleotide triphosphate hydrolases"/>
    <property type="match status" value="1"/>
</dbReference>
<dbReference type="GO" id="GO:0016887">
    <property type="term" value="F:ATP hydrolysis activity"/>
    <property type="evidence" value="ECO:0007669"/>
    <property type="project" value="InterPro"/>
</dbReference>
<dbReference type="GO" id="GO:0015421">
    <property type="term" value="F:ABC-type oligopeptide transporter activity"/>
    <property type="evidence" value="ECO:0007669"/>
    <property type="project" value="TreeGrafter"/>
</dbReference>
<evidence type="ECO:0000256" key="7">
    <source>
        <dbReference type="ARBA" id="ARBA00022989"/>
    </source>
</evidence>
<evidence type="ECO:0000256" key="1">
    <source>
        <dbReference type="ARBA" id="ARBA00004651"/>
    </source>
</evidence>
<dbReference type="InterPro" id="IPR003439">
    <property type="entry name" value="ABC_transporter-like_ATP-bd"/>
</dbReference>
<dbReference type="EMBL" id="LO017727">
    <property type="protein sequence ID" value="CRH04657.1"/>
    <property type="molecule type" value="Genomic_DNA"/>
</dbReference>
<feature type="domain" description="ABC transporter" evidence="10">
    <location>
        <begin position="361"/>
        <end position="594"/>
    </location>
</feature>
<evidence type="ECO:0000259" key="10">
    <source>
        <dbReference type="PROSITE" id="PS50893"/>
    </source>
</evidence>
<dbReference type="CDD" id="cd18544">
    <property type="entry name" value="ABC_6TM_TmrA_like"/>
    <property type="match status" value="1"/>
</dbReference>
<keyword evidence="6 12" id="KW-0067">ATP-binding</keyword>
<dbReference type="GO" id="GO:0005886">
    <property type="term" value="C:plasma membrane"/>
    <property type="evidence" value="ECO:0007669"/>
    <property type="project" value="UniProtKB-SubCell"/>
</dbReference>
<dbReference type="PROSITE" id="PS50893">
    <property type="entry name" value="ABC_TRANSPORTER_2"/>
    <property type="match status" value="1"/>
</dbReference>
<name>A0A1S7LF28_MAGMO</name>
<feature type="transmembrane region" description="Helical" evidence="9">
    <location>
        <begin position="257"/>
        <end position="280"/>
    </location>
</feature>
<evidence type="ECO:0000313" key="12">
    <source>
        <dbReference type="EMBL" id="CRH04657.1"/>
    </source>
</evidence>
<reference evidence="12" key="1">
    <citation type="submission" date="2015-04" db="EMBL/GenBank/DDBJ databases">
        <authorList>
            <person name="Syromyatnikov M.Y."/>
            <person name="Popov V.N."/>
        </authorList>
    </citation>
    <scope>NUCLEOTIDE SEQUENCE</scope>
    <source>
        <strain evidence="12">MO-1</strain>
    </source>
</reference>
<feature type="transmembrane region" description="Helical" evidence="9">
    <location>
        <begin position="37"/>
        <end position="55"/>
    </location>
</feature>
<dbReference type="SUPFAM" id="SSF90123">
    <property type="entry name" value="ABC transporter transmembrane region"/>
    <property type="match status" value="1"/>
</dbReference>
<keyword evidence="4 9" id="KW-0812">Transmembrane</keyword>
<gene>
    <name evidence="12" type="ORF">MAGMO_0446</name>
</gene>
<evidence type="ECO:0000256" key="3">
    <source>
        <dbReference type="ARBA" id="ARBA00022475"/>
    </source>
</evidence>
<sequence>MSPAPISHVTEETRYGAFIDLSLLGRFFRYTKPHTRWVMLALFMLPISALIQLAQPLLLKNAVDDHLTTGQLEGFGWLLAMLGGLIVLQMISGYLMSLINTMLGQRVVRDLRRDLFGHLIGLDASYYNKNASGRITNRITNDVEAVSQMVSAGLINLIGDLVMLLGIVISMLLLAPSLSLILVAALPFIVGGTILAARRSRVSQRENRLQLAQMASRLTEEIEGHQEVRLFHRQELNQREFKVANERFLKSALVSNYWEAFQFSFIDALSTVVIALLFWFGAAQMGAVDAIGQEVTIGILVAFIDYVRRVFQPVRDLSGKFTTMQAAMTALERIFGLLDTPNEITDGKPEDASPLTRAPQLKLDGVSFAYGSTPILKGIDLTVEPGEQVAIVGPTGAGKSTLIKLLNRTYEPQQGQITLDGEPLAKLSLPALRRAVGMVQQETFLFSGTIRENITLRDPAIDDAAIARALSHSGLDELVAKLPEGLETRLTERGSNFSGGEKQLLGITRAFVFDPPLLILDEATSSVDSISEQRVQNALRHLLKGRTAILIAHRLNTIMEADRVLVMRQGEIIEEGNHQSLMHAGGLYSKLCQLQFMQQAG</sequence>
<evidence type="ECO:0000256" key="9">
    <source>
        <dbReference type="SAM" id="Phobius"/>
    </source>
</evidence>
<accession>A0A1S7LF28</accession>
<keyword evidence="8 9" id="KW-0472">Membrane</keyword>
<dbReference type="Gene3D" id="1.20.1560.10">
    <property type="entry name" value="ABC transporter type 1, transmembrane domain"/>
    <property type="match status" value="1"/>
</dbReference>
<comment type="subcellular location">
    <subcellularLocation>
        <location evidence="1">Cell membrane</location>
        <topology evidence="1">Multi-pass membrane protein</topology>
    </subcellularLocation>
</comment>
<dbReference type="InterPro" id="IPR036640">
    <property type="entry name" value="ABC1_TM_sf"/>
</dbReference>
<proteinExistence type="predicted"/>
<dbReference type="InterPro" id="IPR003593">
    <property type="entry name" value="AAA+_ATPase"/>
</dbReference>
<dbReference type="GO" id="GO:0005524">
    <property type="term" value="F:ATP binding"/>
    <property type="evidence" value="ECO:0007669"/>
    <property type="project" value="UniProtKB-KW"/>
</dbReference>
<evidence type="ECO:0000256" key="6">
    <source>
        <dbReference type="ARBA" id="ARBA00022840"/>
    </source>
</evidence>
<keyword evidence="7 9" id="KW-1133">Transmembrane helix</keyword>
<dbReference type="SUPFAM" id="SSF52540">
    <property type="entry name" value="P-loop containing nucleoside triphosphate hydrolases"/>
    <property type="match status" value="1"/>
</dbReference>
<evidence type="ECO:0000256" key="4">
    <source>
        <dbReference type="ARBA" id="ARBA00022692"/>
    </source>
</evidence>
<evidence type="ECO:0000256" key="5">
    <source>
        <dbReference type="ARBA" id="ARBA00022741"/>
    </source>
</evidence>
<dbReference type="Pfam" id="PF00005">
    <property type="entry name" value="ABC_tran"/>
    <property type="match status" value="1"/>
</dbReference>
<keyword evidence="5" id="KW-0547">Nucleotide-binding</keyword>
<evidence type="ECO:0000256" key="2">
    <source>
        <dbReference type="ARBA" id="ARBA00022448"/>
    </source>
</evidence>
<keyword evidence="2" id="KW-0813">Transport</keyword>
<dbReference type="InterPro" id="IPR039421">
    <property type="entry name" value="Type_1_exporter"/>
</dbReference>
<dbReference type="PANTHER" id="PTHR43394">
    <property type="entry name" value="ATP-DEPENDENT PERMEASE MDL1, MITOCHONDRIAL"/>
    <property type="match status" value="1"/>
</dbReference>
<keyword evidence="3" id="KW-1003">Cell membrane</keyword>
<dbReference type="PROSITE" id="PS50929">
    <property type="entry name" value="ABC_TM1F"/>
    <property type="match status" value="1"/>
</dbReference>
<dbReference type="Pfam" id="PF00664">
    <property type="entry name" value="ABC_membrane"/>
    <property type="match status" value="1"/>
</dbReference>
<dbReference type="InterPro" id="IPR011527">
    <property type="entry name" value="ABC1_TM_dom"/>
</dbReference>
<feature type="domain" description="ABC transmembrane type-1" evidence="11">
    <location>
        <begin position="47"/>
        <end position="326"/>
    </location>
</feature>
<feature type="transmembrane region" description="Helical" evidence="9">
    <location>
        <begin position="154"/>
        <end position="174"/>
    </location>
</feature>
<organism evidence="12">
    <name type="scientific">Magnetococcus massalia (strain MO-1)</name>
    <dbReference type="NCBI Taxonomy" id="451514"/>
    <lineage>
        <taxon>Bacteria</taxon>
        <taxon>Pseudomonadati</taxon>
        <taxon>Pseudomonadota</taxon>
        <taxon>Magnetococcia</taxon>
        <taxon>Magnetococcales</taxon>
        <taxon>Magnetococcaceae</taxon>
        <taxon>Magnetococcus</taxon>
    </lineage>
</organism>
<dbReference type="InterPro" id="IPR027417">
    <property type="entry name" value="P-loop_NTPase"/>
</dbReference>
<evidence type="ECO:0000259" key="11">
    <source>
        <dbReference type="PROSITE" id="PS50929"/>
    </source>
</evidence>
<dbReference type="PANTHER" id="PTHR43394:SF1">
    <property type="entry name" value="ATP-BINDING CASSETTE SUB-FAMILY B MEMBER 10, MITOCHONDRIAL"/>
    <property type="match status" value="1"/>
</dbReference>
<feature type="transmembrane region" description="Helical" evidence="9">
    <location>
        <begin position="180"/>
        <end position="198"/>
    </location>
</feature>
<dbReference type="SMART" id="SM00382">
    <property type="entry name" value="AAA"/>
    <property type="match status" value="1"/>
</dbReference>
<dbReference type="AlphaFoldDB" id="A0A1S7LF28"/>
<feature type="transmembrane region" description="Helical" evidence="9">
    <location>
        <begin position="75"/>
        <end position="103"/>
    </location>
</feature>